<feature type="transmembrane region" description="Helical" evidence="6">
    <location>
        <begin position="256"/>
        <end position="279"/>
    </location>
</feature>
<feature type="transmembrane region" description="Helical" evidence="6">
    <location>
        <begin position="89"/>
        <end position="110"/>
    </location>
</feature>
<evidence type="ECO:0000256" key="6">
    <source>
        <dbReference type="SAM" id="Phobius"/>
    </source>
</evidence>
<name>W8BB83_CERCA</name>
<feature type="compositionally biased region" description="Polar residues" evidence="5">
    <location>
        <begin position="21"/>
        <end position="33"/>
    </location>
</feature>
<feature type="domain" description="Amino acid transporter transmembrane" evidence="7">
    <location>
        <begin position="58"/>
        <end position="458"/>
    </location>
</feature>
<feature type="compositionally biased region" description="Polar residues" evidence="5">
    <location>
        <begin position="1"/>
        <end position="13"/>
    </location>
</feature>
<evidence type="ECO:0000256" key="4">
    <source>
        <dbReference type="ARBA" id="ARBA00023136"/>
    </source>
</evidence>
<feature type="transmembrane region" description="Helical" evidence="6">
    <location>
        <begin position="217"/>
        <end position="236"/>
    </location>
</feature>
<proteinExistence type="evidence at transcript level"/>
<evidence type="ECO:0000256" key="1">
    <source>
        <dbReference type="ARBA" id="ARBA00004141"/>
    </source>
</evidence>
<dbReference type="Pfam" id="PF01490">
    <property type="entry name" value="Aa_trans"/>
    <property type="match status" value="1"/>
</dbReference>
<evidence type="ECO:0000256" key="2">
    <source>
        <dbReference type="ARBA" id="ARBA00022692"/>
    </source>
</evidence>
<dbReference type="PANTHER" id="PTHR22950:SF150">
    <property type="entry name" value="FI17861P1"/>
    <property type="match status" value="1"/>
</dbReference>
<feature type="transmembrane region" description="Helical" evidence="6">
    <location>
        <begin position="403"/>
        <end position="424"/>
    </location>
</feature>
<evidence type="ECO:0000256" key="5">
    <source>
        <dbReference type="SAM" id="MobiDB-lite"/>
    </source>
</evidence>
<keyword evidence="2 6" id="KW-0812">Transmembrane</keyword>
<organism evidence="8">
    <name type="scientific">Ceratitis capitata</name>
    <name type="common">Mediterranean fruit fly</name>
    <name type="synonym">Tephritis capitata</name>
    <dbReference type="NCBI Taxonomy" id="7213"/>
    <lineage>
        <taxon>Eukaryota</taxon>
        <taxon>Metazoa</taxon>
        <taxon>Ecdysozoa</taxon>
        <taxon>Arthropoda</taxon>
        <taxon>Hexapoda</taxon>
        <taxon>Insecta</taxon>
        <taxon>Pterygota</taxon>
        <taxon>Neoptera</taxon>
        <taxon>Endopterygota</taxon>
        <taxon>Diptera</taxon>
        <taxon>Brachycera</taxon>
        <taxon>Muscomorpha</taxon>
        <taxon>Tephritoidea</taxon>
        <taxon>Tephritidae</taxon>
        <taxon>Ceratitis</taxon>
        <taxon>Ceratitis</taxon>
    </lineage>
</organism>
<evidence type="ECO:0000313" key="8">
    <source>
        <dbReference type="EMBL" id="JAB94278.1"/>
    </source>
</evidence>
<dbReference type="OrthoDB" id="1684102at2759"/>
<reference evidence="8" key="2">
    <citation type="journal article" date="2014" name="BMC Genomics">
        <title>A genomic perspective to assessing quality of mass-reared SIT flies used in Mediterranean fruit fly (Ceratitis capitata) eradication in California.</title>
        <authorList>
            <person name="Calla B."/>
            <person name="Hall B."/>
            <person name="Hou S."/>
            <person name="Geib S.M."/>
        </authorList>
    </citation>
    <scope>NUCLEOTIDE SEQUENCE</scope>
</reference>
<protein>
    <submittedName>
        <fullName evidence="8">Proton-coupled amino acid transporter 1</fullName>
    </submittedName>
</protein>
<reference evidence="8" key="1">
    <citation type="submission" date="2013-07" db="EMBL/GenBank/DDBJ databases">
        <authorList>
            <person name="Geib S."/>
        </authorList>
    </citation>
    <scope>NUCLEOTIDE SEQUENCE</scope>
</reference>
<feature type="transmembrane region" description="Helical" evidence="6">
    <location>
        <begin position="192"/>
        <end position="210"/>
    </location>
</feature>
<accession>W8BB83</accession>
<gene>
    <name evidence="8" type="primary">S36A1</name>
</gene>
<feature type="region of interest" description="Disordered" evidence="5">
    <location>
        <begin position="1"/>
        <end position="57"/>
    </location>
</feature>
<evidence type="ECO:0000259" key="7">
    <source>
        <dbReference type="Pfam" id="PF01490"/>
    </source>
</evidence>
<keyword evidence="4 6" id="KW-0472">Membrane</keyword>
<feature type="transmembrane region" description="Helical" evidence="6">
    <location>
        <begin position="377"/>
        <end position="397"/>
    </location>
</feature>
<feature type="transmembrane region" description="Helical" evidence="6">
    <location>
        <begin position="291"/>
        <end position="312"/>
    </location>
</feature>
<feature type="compositionally biased region" description="Basic and acidic residues" evidence="5">
    <location>
        <begin position="35"/>
        <end position="53"/>
    </location>
</feature>
<feature type="transmembrane region" description="Helical" evidence="6">
    <location>
        <begin position="152"/>
        <end position="172"/>
    </location>
</feature>
<dbReference type="GO" id="GO:0015179">
    <property type="term" value="F:L-amino acid transmembrane transporter activity"/>
    <property type="evidence" value="ECO:0007669"/>
    <property type="project" value="TreeGrafter"/>
</dbReference>
<dbReference type="AlphaFoldDB" id="W8BB83"/>
<keyword evidence="3 6" id="KW-1133">Transmembrane helix</keyword>
<dbReference type="GO" id="GO:0005774">
    <property type="term" value="C:vacuolar membrane"/>
    <property type="evidence" value="ECO:0007669"/>
    <property type="project" value="TreeGrafter"/>
</dbReference>
<dbReference type="InterPro" id="IPR013057">
    <property type="entry name" value="AA_transpt_TM"/>
</dbReference>
<feature type="transmembrane region" description="Helical" evidence="6">
    <location>
        <begin position="345"/>
        <end position="365"/>
    </location>
</feature>
<evidence type="ECO:0000256" key="3">
    <source>
        <dbReference type="ARBA" id="ARBA00022989"/>
    </source>
</evidence>
<dbReference type="EMBL" id="GAMC01012277">
    <property type="protein sequence ID" value="JAB94278.1"/>
    <property type="molecule type" value="mRNA"/>
</dbReference>
<comment type="subcellular location">
    <subcellularLocation>
        <location evidence="1">Membrane</location>
        <topology evidence="1">Multi-pass membrane protein</topology>
    </subcellularLocation>
</comment>
<feature type="transmembrane region" description="Helical" evidence="6">
    <location>
        <begin position="436"/>
        <end position="456"/>
    </location>
</feature>
<dbReference type="PANTHER" id="PTHR22950">
    <property type="entry name" value="AMINO ACID TRANSPORTER"/>
    <property type="match status" value="1"/>
</dbReference>
<sequence length="470" mass="51730">MIESENQTYTQVPLENKHGESNANKTADDTPQQKGDMEKQANSKLKKEAENAPEHPPTSYVTTLIHIFKGNIGPGLFAMGDAFRNGGLLVGPILLVVIGVISVHCQHVLVNCSEKMRALTNGVVCADYADTVEQCFENGPVKLRTWSKMMKTIVNIFICVTQLGFCCIYIVFISTNMKQIFDAYNIEIDVHLVMVIIFVPILLTSLITNLKWLMPVSLIASICMIVGLAVTIFYALKDGVPSAEERKLYTDGPHLALFFGTAIFAFEGITLVLPLRNAMRKPTDFARTMGVLNMGMCLVTFMFLFAGILGYLKWGEDVGGSLTLNLGDTILAQCVKVMVSAGVLLGYPLQFFIAIQIMLPNALQLMHLQNRPFSGELLFRTVMVVLTLCIAELVPALGLFMSLIGALCSTALALVFPPMIELLIKRDDNKGPGVWLFTKNIVILILALLGFSTGTYESLSQIVTHFNEMQ</sequence>